<protein>
    <recommendedName>
        <fullName evidence="7">Transcription factor domain-containing protein</fullName>
    </recommendedName>
</protein>
<sequence length="600" mass="68752">MSAQGERLQVSAAYRVGGQKDLSRRVEVLGYKFCHEAEPQTRSSDLRELGETVNEDRSVDELATHAFSETSLGHIYFGASSNYAMFRHVSNAFAESALLHLTLSNQAQTAVHSRNISKQGMRPTSGRASMVKQLSISLEDIHALPSRDEALYLISRFSTTISVVLPYVDYETVLDSYEKAHLERPPRFQRGLLALLNMVWAHASASLQLPEAEVFYSHFQVLLLKSIYEQNHQRSTLSYTTHTNCVRTSLQMGFHCASARDARDHTPEKLHQKIWMGVLNNDRYVQATYRPFRISEDMIALTLLGAMFSKVVVTWLLSGSSNTLLADIIETLYDQNLESGQSLDVQAIINKHELLHFRLEQWADSLPDRIALLPSEELLKLSALPDTRWAVRTLLCIQYHRLKLIMNFPLMMKFLKSDSMKPTGEHIREYIQRIRSQILQDDWFAIQELRCLISHISTLQGFMDLYASWYTCNYTIFTAILHCLALFLVRQHYPSNSEPNPPQIRQEIESCLHIMRINSRGSIVNQKADYCIQRLLVVFDALDNDPQEGTSNPLDTLTTDFVFQHIKLPTEEFLNQCSRHEESEQAQLFLDIFSSIPICE</sequence>
<dbReference type="CDD" id="cd12148">
    <property type="entry name" value="fungal_TF_MHR"/>
    <property type="match status" value="1"/>
</dbReference>
<dbReference type="GO" id="GO:0003700">
    <property type="term" value="F:DNA-binding transcription factor activity"/>
    <property type="evidence" value="ECO:0007669"/>
    <property type="project" value="InterPro"/>
</dbReference>
<dbReference type="GO" id="GO:0003677">
    <property type="term" value="F:DNA binding"/>
    <property type="evidence" value="ECO:0007669"/>
    <property type="project" value="UniProtKB-KW"/>
</dbReference>
<dbReference type="Proteomes" id="UP000253845">
    <property type="component" value="Unassembled WGS sequence"/>
</dbReference>
<evidence type="ECO:0000313" key="5">
    <source>
        <dbReference type="EMBL" id="RDH17779.1"/>
    </source>
</evidence>
<gene>
    <name evidence="5" type="ORF">M747DRAFT_356043</name>
</gene>
<evidence type="ECO:0000256" key="4">
    <source>
        <dbReference type="ARBA" id="ARBA00023242"/>
    </source>
</evidence>
<evidence type="ECO:0000313" key="6">
    <source>
        <dbReference type="Proteomes" id="UP000253845"/>
    </source>
</evidence>
<dbReference type="PANTHER" id="PTHR46910:SF3">
    <property type="entry name" value="HALOTOLERANCE PROTEIN 9-RELATED"/>
    <property type="match status" value="1"/>
</dbReference>
<evidence type="ECO:0000256" key="1">
    <source>
        <dbReference type="ARBA" id="ARBA00004123"/>
    </source>
</evidence>
<dbReference type="AlphaFoldDB" id="A0A370BW65"/>
<evidence type="ECO:0000256" key="2">
    <source>
        <dbReference type="ARBA" id="ARBA00022723"/>
    </source>
</evidence>
<name>A0A370BW65_ASPNG</name>
<keyword evidence="2" id="KW-0479">Metal-binding</keyword>
<dbReference type="VEuPathDB" id="FungiDB:M747DRAFT_356043"/>
<keyword evidence="3" id="KW-0238">DNA-binding</keyword>
<dbReference type="InterPro" id="IPR050987">
    <property type="entry name" value="AtrR-like"/>
</dbReference>
<dbReference type="GO" id="GO:0005634">
    <property type="term" value="C:nucleus"/>
    <property type="evidence" value="ECO:0007669"/>
    <property type="project" value="UniProtKB-SubCell"/>
</dbReference>
<proteinExistence type="predicted"/>
<dbReference type="PANTHER" id="PTHR46910">
    <property type="entry name" value="TRANSCRIPTION FACTOR PDR1"/>
    <property type="match status" value="1"/>
</dbReference>
<evidence type="ECO:0000256" key="3">
    <source>
        <dbReference type="ARBA" id="ARBA00023125"/>
    </source>
</evidence>
<dbReference type="GO" id="GO:0046872">
    <property type="term" value="F:metal ion binding"/>
    <property type="evidence" value="ECO:0007669"/>
    <property type="project" value="UniProtKB-KW"/>
</dbReference>
<organism evidence="5 6">
    <name type="scientific">Aspergillus niger ATCC 13496</name>
    <dbReference type="NCBI Taxonomy" id="1353008"/>
    <lineage>
        <taxon>Eukaryota</taxon>
        <taxon>Fungi</taxon>
        <taxon>Dikarya</taxon>
        <taxon>Ascomycota</taxon>
        <taxon>Pezizomycotina</taxon>
        <taxon>Eurotiomycetes</taxon>
        <taxon>Eurotiomycetidae</taxon>
        <taxon>Eurotiales</taxon>
        <taxon>Aspergillaceae</taxon>
        <taxon>Aspergillus</taxon>
        <taxon>Aspergillus subgen. Circumdati</taxon>
    </lineage>
</organism>
<dbReference type="EMBL" id="KZ851928">
    <property type="protein sequence ID" value="RDH17779.1"/>
    <property type="molecule type" value="Genomic_DNA"/>
</dbReference>
<comment type="subcellular location">
    <subcellularLocation>
        <location evidence="1">Nucleus</location>
    </subcellularLocation>
</comment>
<evidence type="ECO:0008006" key="7">
    <source>
        <dbReference type="Google" id="ProtNLM"/>
    </source>
</evidence>
<accession>A0A370BW65</accession>
<reference evidence="5 6" key="1">
    <citation type="submission" date="2018-07" db="EMBL/GenBank/DDBJ databases">
        <title>Section-level genome sequencing of Aspergillus section Nigri to investigate inter- and intra-species variation.</title>
        <authorList>
            <consortium name="DOE Joint Genome Institute"/>
            <person name="Vesth T.C."/>
            <person name="Nybo J.L."/>
            <person name="Theobald S."/>
            <person name="Frisvad J.C."/>
            <person name="Larsen T.O."/>
            <person name="Nielsen K.F."/>
            <person name="Hoof J.B."/>
            <person name="Brandl J."/>
            <person name="Salamov A."/>
            <person name="Riley R."/>
            <person name="Gladden J.M."/>
            <person name="Phatale P."/>
            <person name="Nielsen M.T."/>
            <person name="Lyhne E.K."/>
            <person name="Kogle M.E."/>
            <person name="Strasser K."/>
            <person name="McDonnell E."/>
            <person name="Barry K."/>
            <person name="Clum A."/>
            <person name="Chen C."/>
            <person name="Nolan M."/>
            <person name="Sandor L."/>
            <person name="Kuo A."/>
            <person name="Lipzen A."/>
            <person name="Hainaut M."/>
            <person name="Drula E."/>
            <person name="Tsang A."/>
            <person name="Magnuson J.K."/>
            <person name="Henrissat B."/>
            <person name="Wiebenga A."/>
            <person name="Simmons B.A."/>
            <person name="Makela M.R."/>
            <person name="De vries R.P."/>
            <person name="Grigoriev I.V."/>
            <person name="Mortensen U.H."/>
            <person name="Baker S.E."/>
            <person name="Andersen M.R."/>
        </authorList>
    </citation>
    <scope>NUCLEOTIDE SEQUENCE [LARGE SCALE GENOMIC DNA]</scope>
    <source>
        <strain evidence="5 6">ATCC 13496</strain>
    </source>
</reference>
<keyword evidence="4" id="KW-0539">Nucleus</keyword>